<feature type="region of interest" description="Disordered" evidence="1">
    <location>
        <begin position="1567"/>
        <end position="1592"/>
    </location>
</feature>
<feature type="compositionally biased region" description="Polar residues" evidence="1">
    <location>
        <begin position="2064"/>
        <end position="2077"/>
    </location>
</feature>
<protein>
    <recommendedName>
        <fullName evidence="2">Agenet domain-containing protein</fullName>
    </recommendedName>
</protein>
<feature type="region of interest" description="Disordered" evidence="1">
    <location>
        <begin position="2013"/>
        <end position="2077"/>
    </location>
</feature>
<feature type="compositionally biased region" description="Basic and acidic residues" evidence="1">
    <location>
        <begin position="1574"/>
        <end position="1591"/>
    </location>
</feature>
<feature type="region of interest" description="Disordered" evidence="1">
    <location>
        <begin position="2124"/>
        <end position="2150"/>
    </location>
</feature>
<dbReference type="InterPro" id="IPR055274">
    <property type="entry name" value="SWO1"/>
</dbReference>
<dbReference type="InterPro" id="IPR008395">
    <property type="entry name" value="Agenet-like_dom"/>
</dbReference>
<feature type="compositionally biased region" description="Low complexity" evidence="1">
    <location>
        <begin position="893"/>
        <end position="909"/>
    </location>
</feature>
<feature type="compositionally biased region" description="Polar residues" evidence="1">
    <location>
        <begin position="1067"/>
        <end position="1097"/>
    </location>
</feature>
<feature type="compositionally biased region" description="Polar residues" evidence="1">
    <location>
        <begin position="1281"/>
        <end position="1294"/>
    </location>
</feature>
<dbReference type="EMBL" id="QGNW01001195">
    <property type="protein sequence ID" value="RVW50509.1"/>
    <property type="molecule type" value="Genomic_DNA"/>
</dbReference>
<feature type="region of interest" description="Disordered" evidence="1">
    <location>
        <begin position="2163"/>
        <end position="2182"/>
    </location>
</feature>
<feature type="domain" description="Agenet" evidence="2">
    <location>
        <begin position="1815"/>
        <end position="1873"/>
    </location>
</feature>
<feature type="compositionally biased region" description="Basic and acidic residues" evidence="1">
    <location>
        <begin position="2026"/>
        <end position="2040"/>
    </location>
</feature>
<dbReference type="PANTHER" id="PTHR48429">
    <property type="entry name" value="AGENET DOMAIN-CONTAINING PROTEIN"/>
    <property type="match status" value="1"/>
</dbReference>
<feature type="compositionally biased region" description="Low complexity" evidence="1">
    <location>
        <begin position="1219"/>
        <end position="1232"/>
    </location>
</feature>
<feature type="compositionally biased region" description="Basic and acidic residues" evidence="1">
    <location>
        <begin position="937"/>
        <end position="950"/>
    </location>
</feature>
<dbReference type="InterPro" id="IPR014002">
    <property type="entry name" value="Agenet_dom_plant"/>
</dbReference>
<proteinExistence type="predicted"/>
<dbReference type="PANTHER" id="PTHR48429:SF1">
    <property type="entry name" value="AGENET DOMAIN-CONTAINING PROTEIN"/>
    <property type="match status" value="1"/>
</dbReference>
<comment type="caution">
    <text evidence="3">The sequence shown here is derived from an EMBL/GenBank/DDBJ whole genome shotgun (WGS) entry which is preliminary data.</text>
</comment>
<feature type="region of interest" description="Disordered" evidence="1">
    <location>
        <begin position="1063"/>
        <end position="1120"/>
    </location>
</feature>
<evidence type="ECO:0000313" key="4">
    <source>
        <dbReference type="Proteomes" id="UP000288805"/>
    </source>
</evidence>
<reference evidence="3 4" key="1">
    <citation type="journal article" date="2018" name="PLoS Genet.">
        <title>Population sequencing reveals clonal diversity and ancestral inbreeding in the grapevine cultivar Chardonnay.</title>
        <authorList>
            <person name="Roach M.J."/>
            <person name="Johnson D.L."/>
            <person name="Bohlmann J."/>
            <person name="van Vuuren H.J."/>
            <person name="Jones S.J."/>
            <person name="Pretorius I.S."/>
            <person name="Schmidt S.A."/>
            <person name="Borneman A.R."/>
        </authorList>
    </citation>
    <scope>NUCLEOTIDE SEQUENCE [LARGE SCALE GENOMIC DNA]</scope>
    <source>
        <strain evidence="4">cv. Chardonnay</strain>
        <tissue evidence="3">Leaf</tissue>
    </source>
</reference>
<feature type="domain" description="Agenet" evidence="2">
    <location>
        <begin position="1675"/>
        <end position="1734"/>
    </location>
</feature>
<feature type="compositionally biased region" description="Basic and acidic residues" evidence="1">
    <location>
        <begin position="1625"/>
        <end position="1638"/>
    </location>
</feature>
<evidence type="ECO:0000313" key="3">
    <source>
        <dbReference type="EMBL" id="RVW50509.1"/>
    </source>
</evidence>
<dbReference type="SMART" id="SM00743">
    <property type="entry name" value="Agenet"/>
    <property type="match status" value="2"/>
</dbReference>
<feature type="region of interest" description="Disordered" evidence="1">
    <location>
        <begin position="1215"/>
        <end position="1295"/>
    </location>
</feature>
<sequence length="2315" mass="248961">MDYDDNDFQSQNLRLAGEGSAKFPPVLGPYALPKFDFDDSLQGHLRFDSGTMFWSEATSSESVEMLLKSVGQEEIVPGQTTVKDSGACDELGSITKQMEHNLKPDNSNLSNVGNVIDSGPTIRPDEFLGSFSVLNKDAGKELPQIEDTSQTREGDSLAYRSSTDLPVTEGNMLIDSKDDDANQGEIDTLVNESLNNNTQDDFSASGMQVDNIITSMHNVITNNDVDGEEHNVLSKEDQMNDKVLEGNLVDSGAGNLEHPLYLDSEESRGEGNAVETCTSNVEGPSSTIVKSDSELNVVEGCSEGVKESVQESKCEVVLSKDAEMVDQFTVNMHGGSPIASKGESSFSGHAVELTYEKSSFVKKKDDLLESGNQLNSEISTSHLDTSLLSEETNKLSEGNCDGSGSHHEGDISSKLVVSSSAELCGESHTTENVKCANVAFGVHGEDLNAGDHVPISTPSESIQIRIQNAVSRQSGIHNFDSDVPVVEEGNVKLSTDLSNMEHEIGGSLPIGECSKENEVVVPRLQSDAASRNEPDGSSLPSGLGVSTIDSFVHKEDGKPPSLIVGLTHLDRKEEVADGDACCDTAGERPSETIDSSLPMMEISNAVSQNEPQAMITDKDDQESKKLEVCPVLYVEISRKGHMLTPPVPFSLEGSCSDIGQKFRRKMELLQCLEISVSRQLSQVLEMIVLLKPVIGALLIPFTILSLLNEKGEGKQRNHYCGKRIKREQHYGQLSHENSGDALNGHEGSFSAVSVSEHDAKLHVTEGGKNNADSDKPNCGSPTVISCIDLPQSEKESQEGVRSAVGQNVPVPEIIDGVPVKGSSMSQDPKEDDSSKDERSFSFEVGALADLSEREAGKCWQPFSTQACKTSVIVEGSPSTSVLGQMDPKMAQEISRGSPRASGGIASGSSKGTERKTKRASGKATGKETAKKGSNVKDTAHARQPPERVDKSGNLSPIPSGATQYVQSKEMQHTGNMERSSTKSCGTLTTPTSNLPDLNTSASPSAIFQQPFTDLQQVQLRAQIFVYGSLIQGTAPDEACMASAFGTPDGGRSLWENAWHASVERLQGQKSHPSNPETPLQSRSGARTPDQASIQQGALQGKVIPSPVGRASSKGTPSTIVNPMMPLPSPLWSISTQGDVMQSSGLPRGGLMDHHPALSPLHPYQTPPVRNFVGHNTSWISQPTFPGPWVPSQTSGLDASVRFPALPVTETVKLTPVRESTVPHSSSVKHVSSGPMGHSGGPTSVFAGTSPLLDAKKATASPGQPSTDPKPRKRKKTPASEGPSQISLPSQSQTEPIPVVTSHFSTSVSITTPASLVSKSNTGKLVAAASPTFLSDQMKLGSRDAEQRSMLTEETLGKVKEAKLQAEDAAALAAAAVSHSQGVWSELDKQKNSGLISDVQAKIASAAVAIAAAASVAKAAAAAARIASNAALQAKLMVDEALVSSANIHPGQSSDGVSILGKATPASILKGDDGTNCSSSILVAAREAARRRVEAASAASKRAENLDAIVKAAELAAEAVSQAGKIVAMGDPLPLSELVEAGPEGYWKASQVLSEPVVRLNNTNRVQADNNVEEGPDKHPKVTPSDKKETHMVNHGKPLTRREMSRELVEDHTRLVDGMPSSVTSSEKDSRGQKGRKVSDLAKTIGVVPESEVGSRSNSIAVQNEYERTTENLKENSIKEGSLVEVFKDGDGSKAAWFSANVLSLKDQKAYVCYVELPSDEGKLLHSMHFGNQMNVDLYMPGPIFVGSVVHLGHPCLDQLTLRCPYEWFLGSGQLKEWVALESEGDKPPRIRFAHPMTAIQFEGTRKRRRAAIGDYAWSVGDRVDVWVQNCWCEGVVTEKSRKDETMLTVRISAQGETSVVRAWHLRPSLIWKDGEWIEWSSSRENDHTVHEGDTPQEKRLKLGSPAVEAKGKDKMSKNIDAVDNEKPEEPGLLALSGNDKIFNVGKNTRDENKPDAPRMIRTGLQKEGSRVIFGVPKPGKKRKFMEVSKHYVADRSNKISEANDSVKFAKYLIPQGSGPRGWKNTSKIDSKEKRAVESKPKVIRSGKPQNVSSRTVPRKDNLLASGTSASNDTNVTDNLPNIKDSVSHDENASGKQNVIEFESFSNTEGQAEGPILFSSLPLPSDAPSSKKMPVSNVKSQRVSKGKLAPSGGKLAKIEEEKVYNGNPGKSVPEAVEPRRSNRRIQPTSRLLEGLQSSLIISKIPSVSHDKGHKSQNRSASRGKILKFSFFNWEITMVEGSFTVRESNLKNSNGNLMTNTPTIVFLHTVAKGKGVVNDCRMVDYFVKMARTAPPSGIETSRHDYSGGYMELDDHHE</sequence>
<evidence type="ECO:0000256" key="1">
    <source>
        <dbReference type="SAM" id="MobiDB-lite"/>
    </source>
</evidence>
<gene>
    <name evidence="3" type="ORF">CK203_074528</name>
</gene>
<feature type="compositionally biased region" description="Basic and acidic residues" evidence="1">
    <location>
        <begin position="827"/>
        <end position="839"/>
    </location>
</feature>
<organism evidence="3 4">
    <name type="scientific">Vitis vinifera</name>
    <name type="common">Grape</name>
    <dbReference type="NCBI Taxonomy" id="29760"/>
    <lineage>
        <taxon>Eukaryota</taxon>
        <taxon>Viridiplantae</taxon>
        <taxon>Streptophyta</taxon>
        <taxon>Embryophyta</taxon>
        <taxon>Tracheophyta</taxon>
        <taxon>Spermatophyta</taxon>
        <taxon>Magnoliopsida</taxon>
        <taxon>eudicotyledons</taxon>
        <taxon>Gunneridae</taxon>
        <taxon>Pentapetalae</taxon>
        <taxon>rosids</taxon>
        <taxon>Vitales</taxon>
        <taxon>Vitaceae</taxon>
        <taxon>Viteae</taxon>
        <taxon>Vitis</taxon>
    </lineage>
</organism>
<dbReference type="Proteomes" id="UP000288805">
    <property type="component" value="Unassembled WGS sequence"/>
</dbReference>
<evidence type="ECO:0000259" key="2">
    <source>
        <dbReference type="SMART" id="SM00743"/>
    </source>
</evidence>
<name>A0A438ERY3_VITVI</name>
<feature type="region of interest" description="Disordered" evidence="1">
    <location>
        <begin position="891"/>
        <end position="960"/>
    </location>
</feature>
<feature type="region of interest" description="Disordered" evidence="1">
    <location>
        <begin position="791"/>
        <end position="839"/>
    </location>
</feature>
<dbReference type="Pfam" id="PF05641">
    <property type="entry name" value="Agenet"/>
    <property type="match status" value="1"/>
</dbReference>
<accession>A0A438ERY3</accession>
<feature type="region of interest" description="Disordered" evidence="1">
    <location>
        <begin position="1616"/>
        <end position="1638"/>
    </location>
</feature>